<feature type="transmembrane region" description="Helical" evidence="6">
    <location>
        <begin position="376"/>
        <end position="394"/>
    </location>
</feature>
<sequence>MNRKKIIFKNVSLGVFYKILSMAIVFTTIPLLLNYLEKEQYGIWVTIFSLVNIVFFVDAGIGNGLKTKLSAALSLQDFKLAKTYISTAYISISLISFVVFCFGVAFIFLMNLQDLFNTNLPENELITVLFTTLFLVITSFVLNLYKSFYYANQQTAKVELALLIYQISALISTMILLHFFPRKLLYVALFYGSLNILVGLIFTFLFFKKNQHIKPSIASFSKERVKDLMGLSLAFFGIQLCMIVIFTTDNLIISKLLGPSEVTNYDIVYKLFQVAITISVIAQDPFWALYTDAFQKKDFTWIKKTIIRLNKLFVVFIFIIIGLFFASKPLIKIWIQRDLLIPTSLILFMTIFVLIRVYGTIYMTFLNSIGKVKLQFWLYVFGAMVNIPLSIYFVKTFDLGSSGVILGTVFSILSLSLILPIQTFRILKKSETKAV</sequence>
<feature type="transmembrane region" description="Helical" evidence="6">
    <location>
        <begin position="12"/>
        <end position="35"/>
    </location>
</feature>
<feature type="transmembrane region" description="Helical" evidence="6">
    <location>
        <begin position="41"/>
        <end position="65"/>
    </location>
</feature>
<dbReference type="PANTHER" id="PTHR30250">
    <property type="entry name" value="PST FAMILY PREDICTED COLANIC ACID TRANSPORTER"/>
    <property type="match status" value="1"/>
</dbReference>
<reference evidence="7" key="2">
    <citation type="submission" date="2020-09" db="EMBL/GenBank/DDBJ databases">
        <authorList>
            <person name="Sun Q."/>
            <person name="Zhou Y."/>
        </authorList>
    </citation>
    <scope>NUCLEOTIDE SEQUENCE</scope>
    <source>
        <strain evidence="7">CGMCC 1.15763</strain>
    </source>
</reference>
<evidence type="ECO:0000256" key="5">
    <source>
        <dbReference type="ARBA" id="ARBA00023136"/>
    </source>
</evidence>
<evidence type="ECO:0000256" key="6">
    <source>
        <dbReference type="SAM" id="Phobius"/>
    </source>
</evidence>
<keyword evidence="5 6" id="KW-0472">Membrane</keyword>
<comment type="subcellular location">
    <subcellularLocation>
        <location evidence="1">Cell membrane</location>
        <topology evidence="1">Multi-pass membrane protein</topology>
    </subcellularLocation>
</comment>
<evidence type="ECO:0000313" key="8">
    <source>
        <dbReference type="Proteomes" id="UP000633278"/>
    </source>
</evidence>
<evidence type="ECO:0000256" key="1">
    <source>
        <dbReference type="ARBA" id="ARBA00004651"/>
    </source>
</evidence>
<feature type="transmembrane region" description="Helical" evidence="6">
    <location>
        <begin position="186"/>
        <end position="207"/>
    </location>
</feature>
<feature type="transmembrane region" description="Helical" evidence="6">
    <location>
        <begin position="309"/>
        <end position="327"/>
    </location>
</feature>
<dbReference type="InterPro" id="IPR050833">
    <property type="entry name" value="Poly_Biosynth_Transport"/>
</dbReference>
<evidence type="ECO:0000256" key="2">
    <source>
        <dbReference type="ARBA" id="ARBA00022475"/>
    </source>
</evidence>
<name>A0A917HX00_9FLAO</name>
<comment type="caution">
    <text evidence="7">The sequence shown here is derived from an EMBL/GenBank/DDBJ whole genome shotgun (WGS) entry which is preliminary data.</text>
</comment>
<dbReference type="AlphaFoldDB" id="A0A917HX00"/>
<reference evidence="7" key="1">
    <citation type="journal article" date="2014" name="Int. J. Syst. Evol. Microbiol.">
        <title>Complete genome sequence of Corynebacterium casei LMG S-19264T (=DSM 44701T), isolated from a smear-ripened cheese.</title>
        <authorList>
            <consortium name="US DOE Joint Genome Institute (JGI-PGF)"/>
            <person name="Walter F."/>
            <person name="Albersmeier A."/>
            <person name="Kalinowski J."/>
            <person name="Ruckert C."/>
        </authorList>
    </citation>
    <scope>NUCLEOTIDE SEQUENCE</scope>
    <source>
        <strain evidence="7">CGMCC 1.15763</strain>
    </source>
</reference>
<accession>A0A917HX00</accession>
<evidence type="ECO:0000256" key="3">
    <source>
        <dbReference type="ARBA" id="ARBA00022692"/>
    </source>
</evidence>
<feature type="transmembrane region" description="Helical" evidence="6">
    <location>
        <begin position="339"/>
        <end position="364"/>
    </location>
</feature>
<gene>
    <name evidence="7" type="ORF">GCM10011416_08550</name>
</gene>
<feature type="transmembrane region" description="Helical" evidence="6">
    <location>
        <begin position="160"/>
        <end position="180"/>
    </location>
</feature>
<organism evidence="7 8">
    <name type="scientific">Polaribacter pacificus</name>
    <dbReference type="NCBI Taxonomy" id="1775173"/>
    <lineage>
        <taxon>Bacteria</taxon>
        <taxon>Pseudomonadati</taxon>
        <taxon>Bacteroidota</taxon>
        <taxon>Flavobacteriia</taxon>
        <taxon>Flavobacteriales</taxon>
        <taxon>Flavobacteriaceae</taxon>
    </lineage>
</organism>
<dbReference type="Proteomes" id="UP000633278">
    <property type="component" value="Unassembled WGS sequence"/>
</dbReference>
<feature type="transmembrane region" description="Helical" evidence="6">
    <location>
        <begin position="86"/>
        <end position="110"/>
    </location>
</feature>
<dbReference type="EMBL" id="BMJW01000001">
    <property type="protein sequence ID" value="GGG93652.1"/>
    <property type="molecule type" value="Genomic_DNA"/>
</dbReference>
<dbReference type="RefSeq" id="WP_188598030.1">
    <property type="nucleotide sequence ID" value="NZ_BMJW01000001.1"/>
</dbReference>
<feature type="transmembrane region" description="Helical" evidence="6">
    <location>
        <begin position="400"/>
        <end position="421"/>
    </location>
</feature>
<keyword evidence="2" id="KW-1003">Cell membrane</keyword>
<feature type="transmembrane region" description="Helical" evidence="6">
    <location>
        <begin position="228"/>
        <end position="247"/>
    </location>
</feature>
<evidence type="ECO:0000313" key="7">
    <source>
        <dbReference type="EMBL" id="GGG93652.1"/>
    </source>
</evidence>
<dbReference type="PANTHER" id="PTHR30250:SF11">
    <property type="entry name" value="O-ANTIGEN TRANSPORTER-RELATED"/>
    <property type="match status" value="1"/>
</dbReference>
<dbReference type="InterPro" id="IPR002797">
    <property type="entry name" value="Polysacc_synth"/>
</dbReference>
<feature type="transmembrane region" description="Helical" evidence="6">
    <location>
        <begin position="267"/>
        <end position="289"/>
    </location>
</feature>
<feature type="transmembrane region" description="Helical" evidence="6">
    <location>
        <begin position="125"/>
        <end position="148"/>
    </location>
</feature>
<dbReference type="Pfam" id="PF01943">
    <property type="entry name" value="Polysacc_synt"/>
    <property type="match status" value="1"/>
</dbReference>
<evidence type="ECO:0000256" key="4">
    <source>
        <dbReference type="ARBA" id="ARBA00022989"/>
    </source>
</evidence>
<keyword evidence="8" id="KW-1185">Reference proteome</keyword>
<protein>
    <submittedName>
        <fullName evidence="7">O-antigen export protein</fullName>
    </submittedName>
</protein>
<proteinExistence type="predicted"/>
<keyword evidence="4 6" id="KW-1133">Transmembrane helix</keyword>
<keyword evidence="3 6" id="KW-0812">Transmembrane</keyword>
<dbReference type="GO" id="GO:0005886">
    <property type="term" value="C:plasma membrane"/>
    <property type="evidence" value="ECO:0007669"/>
    <property type="project" value="UniProtKB-SubCell"/>
</dbReference>